<organism evidence="19">
    <name type="scientific">Lysinibacillus macroides</name>
    <dbReference type="NCBI Taxonomy" id="33935"/>
    <lineage>
        <taxon>Bacteria</taxon>
        <taxon>Bacillati</taxon>
        <taxon>Bacillota</taxon>
        <taxon>Bacilli</taxon>
        <taxon>Bacillales</taxon>
        <taxon>Bacillaceae</taxon>
        <taxon>Lysinibacillus</taxon>
    </lineage>
</organism>
<dbReference type="PIRSF" id="PIRSF000350">
    <property type="entry name" value="Mercury_reductase_MerA"/>
    <property type="match status" value="1"/>
</dbReference>
<keyword evidence="16" id="KW-0520">NAD</keyword>
<dbReference type="InterPro" id="IPR017969">
    <property type="entry name" value="Heavy-metal-associated_CS"/>
</dbReference>
<evidence type="ECO:0000256" key="1">
    <source>
        <dbReference type="ARBA" id="ARBA00007532"/>
    </source>
</evidence>
<keyword evidence="8 16" id="KW-0274">FAD</keyword>
<evidence type="ECO:0000256" key="12">
    <source>
        <dbReference type="ARBA" id="ARBA00023157"/>
    </source>
</evidence>
<dbReference type="EC" id="1.16.1.1" evidence="3"/>
<name>Q9F4B6_9BACI</name>
<dbReference type="Pfam" id="PF02852">
    <property type="entry name" value="Pyr_redox_dim"/>
    <property type="match status" value="1"/>
</dbReference>
<dbReference type="SUPFAM" id="SSF51905">
    <property type="entry name" value="FAD/NAD(P)-binding domain"/>
    <property type="match status" value="1"/>
</dbReference>
<keyword evidence="13" id="KW-0676">Redox-active center</keyword>
<feature type="binding site" evidence="16">
    <location>
        <begin position="341"/>
        <end position="348"/>
    </location>
    <ligand>
        <name>NAD(+)</name>
        <dbReference type="ChEBI" id="CHEBI:57540"/>
    </ligand>
</feature>
<dbReference type="AlphaFoldDB" id="Q9F4B6"/>
<evidence type="ECO:0000256" key="7">
    <source>
        <dbReference type="ARBA" id="ARBA00022723"/>
    </source>
</evidence>
<dbReference type="InterPro" id="IPR006121">
    <property type="entry name" value="HMA_dom"/>
</dbReference>
<dbReference type="GO" id="GO:0050660">
    <property type="term" value="F:flavin adenine dinucleotide binding"/>
    <property type="evidence" value="ECO:0007669"/>
    <property type="project" value="UniProtKB-UniRule"/>
</dbReference>
<dbReference type="NCBIfam" id="TIGR02053">
    <property type="entry name" value="MerA"/>
    <property type="match status" value="1"/>
</dbReference>
<dbReference type="InterPro" id="IPR036163">
    <property type="entry name" value="HMA_dom_sf"/>
</dbReference>
<dbReference type="GO" id="GO:0016152">
    <property type="term" value="F:mercury (II) reductase (NADP+) activity"/>
    <property type="evidence" value="ECO:0007669"/>
    <property type="project" value="UniProtKB-UniRule"/>
</dbReference>
<keyword evidence="7" id="KW-0479">Metal-binding</keyword>
<dbReference type="GO" id="GO:0050787">
    <property type="term" value="P:detoxification of mercury ion"/>
    <property type="evidence" value="ECO:0007669"/>
    <property type="project" value="InterPro"/>
</dbReference>
<evidence type="ECO:0000256" key="6">
    <source>
        <dbReference type="ARBA" id="ARBA00022630"/>
    </source>
</evidence>
<comment type="similarity">
    <text evidence="1">Belongs to the class-I pyridine nucleotide-disulfide oxidoreductase family.</text>
</comment>
<dbReference type="CDD" id="cd00371">
    <property type="entry name" value="HMA"/>
    <property type="match status" value="2"/>
</dbReference>
<dbReference type="FunFam" id="3.30.390.30:FF:000001">
    <property type="entry name" value="Dihydrolipoyl dehydrogenase"/>
    <property type="match status" value="1"/>
</dbReference>
<accession>Q9F4B6</accession>
<evidence type="ECO:0000256" key="9">
    <source>
        <dbReference type="ARBA" id="ARBA00022857"/>
    </source>
</evidence>
<evidence type="ECO:0000256" key="8">
    <source>
        <dbReference type="ARBA" id="ARBA00022827"/>
    </source>
</evidence>
<dbReference type="PROSITE" id="PS50846">
    <property type="entry name" value="HMA_2"/>
    <property type="match status" value="2"/>
</dbReference>
<evidence type="ECO:0000256" key="15">
    <source>
        <dbReference type="ARBA" id="ARBA00048984"/>
    </source>
</evidence>
<dbReference type="PRINTS" id="PR00368">
    <property type="entry name" value="FADPNR"/>
</dbReference>
<dbReference type="Pfam" id="PF07992">
    <property type="entry name" value="Pyr_redox_2"/>
    <property type="match status" value="1"/>
</dbReference>
<dbReference type="InterPro" id="IPR021179">
    <property type="entry name" value="Mercury_reductase_MerA"/>
</dbReference>
<dbReference type="EMBL" id="Y09906">
    <property type="protein sequence ID" value="CAA71038.2"/>
    <property type="molecule type" value="Genomic_DNA"/>
</dbReference>
<dbReference type="PANTHER" id="PTHR43014:SF4">
    <property type="entry name" value="PYRIDINE NUCLEOTIDE-DISULFIDE OXIDOREDUCTASE RCLA-RELATED"/>
    <property type="match status" value="1"/>
</dbReference>
<evidence type="ECO:0000313" key="19">
    <source>
        <dbReference type="EMBL" id="CAA71038.2"/>
    </source>
</evidence>
<evidence type="ECO:0000256" key="4">
    <source>
        <dbReference type="ARBA" id="ARBA00014791"/>
    </source>
</evidence>
<evidence type="ECO:0000256" key="11">
    <source>
        <dbReference type="ARBA" id="ARBA00023002"/>
    </source>
</evidence>
<dbReference type="InterPro" id="IPR004099">
    <property type="entry name" value="Pyr_nucl-diS_OxRdtase_dimer"/>
</dbReference>
<keyword evidence="10" id="KW-0476">Mercury</keyword>
<gene>
    <name evidence="19" type="primary">merA</name>
</gene>
<feature type="domain" description="HMA" evidence="18">
    <location>
        <begin position="81"/>
        <end position="145"/>
    </location>
</feature>
<geneLocation type="plasmid" evidence="19">
    <name>pKHL305</name>
</geneLocation>
<feature type="disulfide bond" description="Redox-active" evidence="17">
    <location>
        <begin position="207"/>
        <end position="212"/>
    </location>
</feature>
<evidence type="ECO:0000256" key="10">
    <source>
        <dbReference type="ARBA" id="ARBA00022914"/>
    </source>
</evidence>
<dbReference type="PROSITE" id="PS01047">
    <property type="entry name" value="HMA_1"/>
    <property type="match status" value="2"/>
</dbReference>
<evidence type="ECO:0000256" key="5">
    <source>
        <dbReference type="ARBA" id="ARBA00022466"/>
    </source>
</evidence>
<dbReference type="InterPro" id="IPR012999">
    <property type="entry name" value="Pyr_OxRdtase_I_AS"/>
</dbReference>
<dbReference type="InterPro" id="IPR001100">
    <property type="entry name" value="Pyr_nuc-diS_OxRdtase"/>
</dbReference>
<keyword evidence="11" id="KW-0560">Oxidoreductase</keyword>
<keyword evidence="6" id="KW-0285">Flavoprotein</keyword>
<dbReference type="InterPro" id="IPR036188">
    <property type="entry name" value="FAD/NAD-bd_sf"/>
</dbReference>
<dbReference type="SUPFAM" id="SSF55008">
    <property type="entry name" value="HMA, heavy metal-associated domain"/>
    <property type="match status" value="2"/>
</dbReference>
<dbReference type="GO" id="GO:0045340">
    <property type="term" value="F:mercury ion binding"/>
    <property type="evidence" value="ECO:0007669"/>
    <property type="project" value="InterPro"/>
</dbReference>
<evidence type="ECO:0000256" key="14">
    <source>
        <dbReference type="ARBA" id="ARBA00031725"/>
    </source>
</evidence>
<comment type="catalytic activity">
    <reaction evidence="15">
        <text>Hg + NADP(+) + H(+) = Hg(2+) + NADPH</text>
        <dbReference type="Rhea" id="RHEA:23856"/>
        <dbReference type="ChEBI" id="CHEBI:15378"/>
        <dbReference type="ChEBI" id="CHEBI:16170"/>
        <dbReference type="ChEBI" id="CHEBI:16793"/>
        <dbReference type="ChEBI" id="CHEBI:57783"/>
        <dbReference type="ChEBI" id="CHEBI:58349"/>
        <dbReference type="EC" id="1.16.1.1"/>
    </reaction>
</comment>
<dbReference type="Gene3D" id="3.30.70.100">
    <property type="match status" value="2"/>
</dbReference>
<keyword evidence="5" id="KW-0475">Mercuric resistance</keyword>
<dbReference type="PANTHER" id="PTHR43014">
    <property type="entry name" value="MERCURIC REDUCTASE"/>
    <property type="match status" value="1"/>
</dbReference>
<keyword evidence="19" id="KW-0614">Plasmid</keyword>
<dbReference type="InterPro" id="IPR016156">
    <property type="entry name" value="FAD/NAD-linked_Rdtase_dimer_sf"/>
</dbReference>
<evidence type="ECO:0000256" key="17">
    <source>
        <dbReference type="PIRSR" id="PIRSR000350-4"/>
    </source>
</evidence>
<feature type="binding site" evidence="16">
    <location>
        <position position="472"/>
    </location>
    <ligand>
        <name>FAD</name>
        <dbReference type="ChEBI" id="CHEBI:57692"/>
    </ligand>
</feature>
<evidence type="ECO:0000256" key="16">
    <source>
        <dbReference type="PIRSR" id="PIRSR000350-3"/>
    </source>
</evidence>
<sequence length="631" mass="67937">MKKYRVNVQGMTCSGCEQHVAVALENMGAKGIEVDFSHGEAIFELPEQVEVEAAKKAIADANYQPGEAEEVQPQQQANSMKKYRLNVQGMTCTGCEEHVAVALENAGAKGIEVDFRRGEALFELPYDVDMDIAKKAITEAKYQPGEAEEIQAQSQETEDVSLVDQGNYDYDYIIIGSGGASFSSAIEAVSYGVKVAMIERGTVGGTCVNVGCVPSKTLLRAGEINHLAKNNPFVGLHTSASNVDLAPLVKQKNELVTGMRNEKYVNLIDDYGFELIKGEAKFTNENTVEVNGNHITAKRFLIATGATSSVPNIPGLDEVDYLTSTSLLELKKVPNRLTVIGSGYIGLELGQLFHNLGANVTLVQRSERLLKEYDPEISEVITQALTEQGINLDSGATYERVEQVGDIKKVHVEINGKKRIIEAEQLLIATGRKPNTESLNLHAAGVEVGSRGEIVIDDYLRTTNSRIYSAGDVTLGPQFVYVAAYEGGLAARNAIGGLNQKVNLEVVPGVTFTSPSIATVGLTEQQAKEKGYEVKTSVLPLDAVPRALVNRETTGVFKLVADAKTLKLLGAHVVAENAGDVIYAATLAVKFGLTIENIRETLAPYLTMAEGLKLAAITFDKDVSKLSCCAG</sequence>
<keyword evidence="9" id="KW-0521">NADP</keyword>
<proteinExistence type="inferred from homology"/>
<keyword evidence="16" id="KW-0547">Nucleotide-binding</keyword>
<dbReference type="Gene3D" id="3.30.390.30">
    <property type="match status" value="1"/>
</dbReference>
<dbReference type="GO" id="GO:0050661">
    <property type="term" value="F:NADP binding"/>
    <property type="evidence" value="ECO:0007669"/>
    <property type="project" value="InterPro"/>
</dbReference>
<dbReference type="PROSITE" id="PS00076">
    <property type="entry name" value="PYRIDINE_REDOX_1"/>
    <property type="match status" value="1"/>
</dbReference>
<feature type="binding site" evidence="16">
    <location>
        <position position="431"/>
    </location>
    <ligand>
        <name>NAD(+)</name>
        <dbReference type="ChEBI" id="CHEBI:57540"/>
    </ligand>
</feature>
<dbReference type="PRINTS" id="PR00411">
    <property type="entry name" value="PNDRDTASEI"/>
</dbReference>
<comment type="cofactor">
    <cofactor evidence="16">
        <name>FAD</name>
        <dbReference type="ChEBI" id="CHEBI:57692"/>
    </cofactor>
    <text evidence="16">Binds 1 FAD per subunit.</text>
</comment>
<evidence type="ECO:0000256" key="2">
    <source>
        <dbReference type="ARBA" id="ARBA00011738"/>
    </source>
</evidence>
<comment type="subunit">
    <text evidence="2">Homodimer.</text>
</comment>
<feature type="domain" description="HMA" evidence="18">
    <location>
        <begin position="2"/>
        <end position="66"/>
    </location>
</feature>
<protein>
    <recommendedName>
        <fullName evidence="4">Mercuric reductase</fullName>
        <ecNumber evidence="3">1.16.1.1</ecNumber>
    </recommendedName>
    <alternativeName>
        <fullName evidence="14">Hg(II) reductase</fullName>
    </alternativeName>
</protein>
<feature type="binding site" evidence="16">
    <location>
        <position position="216"/>
    </location>
    <ligand>
        <name>FAD</name>
        <dbReference type="ChEBI" id="CHEBI:57692"/>
    </ligand>
</feature>
<dbReference type="SUPFAM" id="SSF55424">
    <property type="entry name" value="FAD/NAD-linked reductases, dimerisation (C-terminal) domain"/>
    <property type="match status" value="1"/>
</dbReference>
<evidence type="ECO:0000259" key="18">
    <source>
        <dbReference type="PROSITE" id="PS50846"/>
    </source>
</evidence>
<dbReference type="GO" id="GO:0016668">
    <property type="term" value="F:oxidoreductase activity, acting on a sulfur group of donors, NAD(P) as acceptor"/>
    <property type="evidence" value="ECO:0007669"/>
    <property type="project" value="UniProtKB-UniRule"/>
</dbReference>
<dbReference type="InterPro" id="IPR023753">
    <property type="entry name" value="FAD/NAD-binding_dom"/>
</dbReference>
<keyword evidence="12" id="KW-1015">Disulfide bond</keyword>
<dbReference type="GO" id="GO:0003955">
    <property type="term" value="F:NAD(P)H dehydrogenase (quinone) activity"/>
    <property type="evidence" value="ECO:0007669"/>
    <property type="project" value="TreeGrafter"/>
</dbReference>
<dbReference type="Gene3D" id="3.50.50.60">
    <property type="entry name" value="FAD/NAD(P)-binding domain"/>
    <property type="match status" value="2"/>
</dbReference>
<evidence type="ECO:0000256" key="3">
    <source>
        <dbReference type="ARBA" id="ARBA00012661"/>
    </source>
</evidence>
<reference evidence="19" key="1">
    <citation type="submission" date="1996-12" db="EMBL/GenBank/DDBJ databases">
        <title>Mercury transposons in Gram-positive bacteria in natural environments.</title>
        <authorList>
            <person name="Bogdanova E.S."/>
            <person name="Minakhin L.S."/>
            <person name="Bass I.A."/>
            <person name="Hobman J.L."/>
            <person name="Brown N.L."/>
            <person name="Nikiforov V.G."/>
        </authorList>
    </citation>
    <scope>NUCLEOTIDE SEQUENCE</scope>
    <source>
        <strain evidence="19">TC47-5</strain>
        <plasmid evidence="19">pKHL305</plasmid>
    </source>
</reference>
<evidence type="ECO:0000256" key="13">
    <source>
        <dbReference type="ARBA" id="ARBA00023284"/>
    </source>
</evidence>